<sequence length="164" mass="18948">MKRKGVYLLIAAQALFLIGMAGLYYTIDIFGQEIRLQTKPIDPQDPFYGDYVTLSYQAEDINKNKWKLEDEPNYNQPVYVTFAPQEDGVYEVTKVTGDRPNTSDQVVVVKAKYNYDDLNTYHVDYGLNRYYVEDNTGTEIEEREQLIVTIAIAPWGQKKIVTIE</sequence>
<keyword evidence="3" id="KW-1185">Reference proteome</keyword>
<protein>
    <submittedName>
        <fullName evidence="2">GDYXXLXY domain-containing protein</fullName>
    </submittedName>
</protein>
<keyword evidence="1" id="KW-1133">Transmembrane helix</keyword>
<dbReference type="RefSeq" id="WP_244715484.1">
    <property type="nucleotide sequence ID" value="NZ_CP095072.1"/>
</dbReference>
<accession>A0ABY4ER38</accession>
<keyword evidence="1" id="KW-0472">Membrane</keyword>
<dbReference type="Proteomes" id="UP000831782">
    <property type="component" value="Chromosome"/>
</dbReference>
<feature type="transmembrane region" description="Helical" evidence="1">
    <location>
        <begin position="6"/>
        <end position="27"/>
    </location>
</feature>
<dbReference type="InterPro" id="IPR025833">
    <property type="entry name" value="GDYXXLXY"/>
</dbReference>
<dbReference type="EMBL" id="CP095072">
    <property type="protein sequence ID" value="UOQ46897.1"/>
    <property type="molecule type" value="Genomic_DNA"/>
</dbReference>
<proteinExistence type="predicted"/>
<gene>
    <name evidence="2" type="ORF">MUN88_12425</name>
</gene>
<dbReference type="Pfam" id="PF14345">
    <property type="entry name" value="GDYXXLXY"/>
    <property type="match status" value="1"/>
</dbReference>
<evidence type="ECO:0000313" key="3">
    <source>
        <dbReference type="Proteomes" id="UP000831782"/>
    </source>
</evidence>
<evidence type="ECO:0000313" key="2">
    <source>
        <dbReference type="EMBL" id="UOQ46897.1"/>
    </source>
</evidence>
<name>A0ABY4ER38_9BACI</name>
<keyword evidence="1" id="KW-0812">Transmembrane</keyword>
<evidence type="ECO:0000256" key="1">
    <source>
        <dbReference type="SAM" id="Phobius"/>
    </source>
</evidence>
<organism evidence="2 3">
    <name type="scientific">Gracilibacillus caseinilyticus</name>
    <dbReference type="NCBI Taxonomy" id="2932256"/>
    <lineage>
        <taxon>Bacteria</taxon>
        <taxon>Bacillati</taxon>
        <taxon>Bacillota</taxon>
        <taxon>Bacilli</taxon>
        <taxon>Bacillales</taxon>
        <taxon>Bacillaceae</taxon>
        <taxon>Gracilibacillus</taxon>
    </lineage>
</organism>
<reference evidence="2 3" key="1">
    <citation type="submission" date="2022-04" db="EMBL/GenBank/DDBJ databases">
        <title>Gracilibacillus sp. isolated from saltern.</title>
        <authorList>
            <person name="Won M."/>
            <person name="Lee C.-M."/>
            <person name="Woen H.-Y."/>
            <person name="Kwon S.-W."/>
        </authorList>
    </citation>
    <scope>NUCLEOTIDE SEQUENCE [LARGE SCALE GENOMIC DNA]</scope>
    <source>
        <strain evidence="2 3">SSWR10-1</strain>
    </source>
</reference>